<sequence length="147" mass="16081">MAQILKIDSSEVKIGTNDGKVITVPISSIAYPDPRENDTVNVYQDGKNYIIKKANPTSGIYQEDGGGGKKINKHLFVWVGTFLFGGLGVDRFLRGQIGVGICKLLFSWLTLGIWELVDWIIALTKAYGSAYGSVEEITFDAAGNYTK</sequence>
<name>A0ABY0FNQ6_9BACT</name>
<evidence type="ECO:0000259" key="5">
    <source>
        <dbReference type="Pfam" id="PF05154"/>
    </source>
</evidence>
<keyword evidence="2" id="KW-0812">Transmembrane</keyword>
<feature type="domain" description="TM2" evidence="5">
    <location>
        <begin position="73"/>
        <end position="120"/>
    </location>
</feature>
<evidence type="ECO:0000256" key="2">
    <source>
        <dbReference type="ARBA" id="ARBA00022692"/>
    </source>
</evidence>
<dbReference type="Proteomes" id="UP001191019">
    <property type="component" value="Unassembled WGS sequence"/>
</dbReference>
<evidence type="ECO:0000313" key="7">
    <source>
        <dbReference type="Proteomes" id="UP001191019"/>
    </source>
</evidence>
<accession>A0ABY0FNQ6</accession>
<comment type="caution">
    <text evidence="6">The sequence shown here is derived from an EMBL/GenBank/DDBJ whole genome shotgun (WGS) entry which is preliminary data.</text>
</comment>
<dbReference type="EMBL" id="PRLM01000002">
    <property type="protein sequence ID" value="RYC74984.1"/>
    <property type="molecule type" value="Genomic_DNA"/>
</dbReference>
<evidence type="ECO:0000313" key="6">
    <source>
        <dbReference type="EMBL" id="RYC74984.1"/>
    </source>
</evidence>
<evidence type="ECO:0000256" key="3">
    <source>
        <dbReference type="ARBA" id="ARBA00022989"/>
    </source>
</evidence>
<dbReference type="RefSeq" id="WP_129734629.1">
    <property type="nucleotide sequence ID" value="NZ_PRLM01000002.1"/>
</dbReference>
<keyword evidence="4" id="KW-0472">Membrane</keyword>
<dbReference type="InterPro" id="IPR007829">
    <property type="entry name" value="TM2"/>
</dbReference>
<reference evidence="6 7" key="2">
    <citation type="journal article" date="2020" name="Cell Rep.">
        <title>Acquisition and Adaptation of Ultra-small Parasitic Reduced Genome Bacteria to Mammalian Hosts.</title>
        <authorList>
            <person name="McLean J.S."/>
            <person name="Bor B."/>
            <person name="Kerns K.A."/>
            <person name="Liu Q."/>
            <person name="To T.T."/>
            <person name="Solden L."/>
            <person name="Hendrickson E.L."/>
            <person name="Wrighton K."/>
            <person name="Shi W."/>
            <person name="He X."/>
        </authorList>
    </citation>
    <scope>NUCLEOTIDE SEQUENCE [LARGE SCALE GENOMIC DNA]</scope>
    <source>
        <strain evidence="6 7">TM7_G3_2_Rum_HOT_351B</strain>
    </source>
</reference>
<evidence type="ECO:0000256" key="1">
    <source>
        <dbReference type="ARBA" id="ARBA00004141"/>
    </source>
</evidence>
<gene>
    <name evidence="6" type="ORF">G3RUM_00264</name>
</gene>
<reference evidence="6 7" key="1">
    <citation type="journal article" date="2018" name="bioRxiv">
        <title>Evidence of independent acquisition and adaption of ultra-small bacteria to human hosts across the highly diverse yet reduced genomes of the phylum Saccharibacteria.</title>
        <authorList>
            <person name="McLean J.S."/>
            <person name="Bor B."/>
            <person name="To T.T."/>
            <person name="Liu Q."/>
            <person name="Kearns K.A."/>
            <person name="Solden L.M."/>
            <person name="Wrighton K.C."/>
            <person name="He X."/>
            <person name="Shi W."/>
        </authorList>
    </citation>
    <scope>NUCLEOTIDE SEQUENCE [LARGE SCALE GENOMIC DNA]</scope>
    <source>
        <strain evidence="6 7">TM7_G3_2_Rum_HOT_351B</strain>
    </source>
</reference>
<comment type="subcellular location">
    <subcellularLocation>
        <location evidence="1">Membrane</location>
        <topology evidence="1">Multi-pass membrane protein</topology>
    </subcellularLocation>
</comment>
<dbReference type="Pfam" id="PF05154">
    <property type="entry name" value="TM2"/>
    <property type="match status" value="1"/>
</dbReference>
<evidence type="ECO:0000256" key="4">
    <source>
        <dbReference type="ARBA" id="ARBA00023136"/>
    </source>
</evidence>
<organism evidence="6 7">
    <name type="scientific">Candidatus Nanosyncoccus alces</name>
    <dbReference type="NCBI Taxonomy" id="2171997"/>
    <lineage>
        <taxon>Bacteria</taxon>
        <taxon>Candidatus Saccharimonadota</taxon>
        <taxon>Candidatus Nanosyncoccalia</taxon>
        <taxon>Candidatus Nanosyncoccales</taxon>
        <taxon>Candidatus Nanosyncoccaceae</taxon>
        <taxon>Candidatus Nanosyncoccus</taxon>
    </lineage>
</organism>
<keyword evidence="7" id="KW-1185">Reference proteome</keyword>
<proteinExistence type="predicted"/>
<keyword evidence="3" id="KW-1133">Transmembrane helix</keyword>
<protein>
    <recommendedName>
        <fullName evidence="5">TM2 domain-containing protein</fullName>
    </recommendedName>
</protein>